<name>A0A8J7TNQ8_9BACT</name>
<sequence length="118" mass="13102">MTNADIALQASAQTALQDSGCFTHWRGPYGAVPVQFLGELKTGEFVYFRARGRKLSMQIAAAQSDWEESRYLANFEEPYEAPDMDAEDPFGAGLCPADRCVAQILTWLKLYQSVTKTA</sequence>
<dbReference type="EMBL" id="JAFLCK010000030">
    <property type="protein sequence ID" value="MBN8662075.1"/>
    <property type="molecule type" value="Genomic_DNA"/>
</dbReference>
<accession>A0A8J7TNQ8</accession>
<protein>
    <submittedName>
        <fullName evidence="1">Uncharacterized protein</fullName>
    </submittedName>
</protein>
<comment type="caution">
    <text evidence="1">The sequence shown here is derived from an EMBL/GenBank/DDBJ whole genome shotgun (WGS) entry which is preliminary data.</text>
</comment>
<organism evidence="1 2">
    <name type="scientific">Candidatus Obscuribacter phosphatis</name>
    <dbReference type="NCBI Taxonomy" id="1906157"/>
    <lineage>
        <taxon>Bacteria</taxon>
        <taxon>Bacillati</taxon>
        <taxon>Candidatus Melainabacteria</taxon>
        <taxon>Candidatus Obscuribacterales</taxon>
        <taxon>Candidatus Obscuribacteraceae</taxon>
        <taxon>Candidatus Obscuribacter</taxon>
    </lineage>
</organism>
<reference evidence="1" key="1">
    <citation type="submission" date="2021-02" db="EMBL/GenBank/DDBJ databases">
        <title>Genome-Resolved Metagenomics of a Microbial Community Performing Photosynthetic Biological Nutrient Removal.</title>
        <authorList>
            <person name="Mcdaniel E.A."/>
        </authorList>
    </citation>
    <scope>NUCLEOTIDE SEQUENCE</scope>
    <source>
        <strain evidence="1">UWPOB_OBS1</strain>
    </source>
</reference>
<evidence type="ECO:0000313" key="1">
    <source>
        <dbReference type="EMBL" id="MBN8662075.1"/>
    </source>
</evidence>
<evidence type="ECO:0000313" key="2">
    <source>
        <dbReference type="Proteomes" id="UP000664277"/>
    </source>
</evidence>
<proteinExistence type="predicted"/>
<gene>
    <name evidence="1" type="ORF">J0M35_17035</name>
</gene>
<dbReference type="AlphaFoldDB" id="A0A8J7TNQ8"/>
<dbReference type="Proteomes" id="UP000664277">
    <property type="component" value="Unassembled WGS sequence"/>
</dbReference>